<keyword evidence="1" id="KW-0472">Membrane</keyword>
<keyword evidence="1" id="KW-0812">Transmembrane</keyword>
<evidence type="ECO:0000313" key="4">
    <source>
        <dbReference type="Proteomes" id="UP000032142"/>
    </source>
</evidence>
<dbReference type="EMBL" id="JRRC01045172">
    <property type="protein sequence ID" value="KHF98599.1"/>
    <property type="molecule type" value="Genomic_DNA"/>
</dbReference>
<reference evidence="4" key="2">
    <citation type="submission" date="2014-09" db="EMBL/GenBank/DDBJ databases">
        <authorList>
            <person name="Mudge J."/>
            <person name="Ramaraj T."/>
            <person name="Lindquist I.E."/>
            <person name="Bharti A.K."/>
            <person name="Sundararajan A."/>
            <person name="Cameron C.T."/>
            <person name="Woodward J.E."/>
            <person name="May G.D."/>
            <person name="Brubaker C."/>
            <person name="Broadhvest J."/>
            <person name="Wilkins T.A."/>
        </authorList>
    </citation>
    <scope>NUCLEOTIDE SEQUENCE</scope>
    <source>
        <strain evidence="4">cv. AKA8401</strain>
    </source>
</reference>
<dbReference type="EMBL" id="KN424582">
    <property type="protein sequence ID" value="KHG23313.1"/>
    <property type="molecule type" value="Genomic_DNA"/>
</dbReference>
<evidence type="ECO:0000313" key="2">
    <source>
        <dbReference type="EMBL" id="KHF98599.1"/>
    </source>
</evidence>
<dbReference type="AlphaFoldDB" id="A0A0B0MCT6"/>
<reference evidence="2" key="1">
    <citation type="submission" date="2014-09" db="EMBL/GenBank/DDBJ databases">
        <title>G. arboreum L. cv. AKA8401 A2 genome assembly version 1.0.</title>
        <authorList>
            <person name="Mudge J."/>
            <person name="Ramaraj T."/>
            <person name="Lindquist I.E."/>
            <person name="Bharti A.K."/>
            <person name="Sundararajan A."/>
            <person name="Cameron C.T."/>
            <person name="Woodward J.E."/>
            <person name="May G.D."/>
            <person name="Brubaker C."/>
            <person name="Broadhvest J."/>
            <person name="Wilkins T.A."/>
        </authorList>
    </citation>
    <scope>NUCLEOTIDE SEQUENCE</scope>
</reference>
<evidence type="ECO:0000313" key="3">
    <source>
        <dbReference type="EMBL" id="KHG23313.1"/>
    </source>
</evidence>
<feature type="transmembrane region" description="Helical" evidence="1">
    <location>
        <begin position="12"/>
        <end position="34"/>
    </location>
</feature>
<keyword evidence="4" id="KW-1185">Reference proteome</keyword>
<protein>
    <submittedName>
        <fullName evidence="2">Uncharacterized protein</fullName>
    </submittedName>
</protein>
<sequence>MPSVESLKPRSPILILKTLISLIFTIFQTPNLFLSKKETSRTPLKPLSFNL</sequence>
<organism evidence="2 4">
    <name type="scientific">Gossypium arboreum</name>
    <name type="common">Tree cotton</name>
    <name type="synonym">Gossypium nanking</name>
    <dbReference type="NCBI Taxonomy" id="29729"/>
    <lineage>
        <taxon>Eukaryota</taxon>
        <taxon>Viridiplantae</taxon>
        <taxon>Streptophyta</taxon>
        <taxon>Embryophyta</taxon>
        <taxon>Tracheophyta</taxon>
        <taxon>Spermatophyta</taxon>
        <taxon>Magnoliopsida</taxon>
        <taxon>eudicotyledons</taxon>
        <taxon>Gunneridae</taxon>
        <taxon>Pentapetalae</taxon>
        <taxon>rosids</taxon>
        <taxon>malvids</taxon>
        <taxon>Malvales</taxon>
        <taxon>Malvaceae</taxon>
        <taxon>Malvoideae</taxon>
        <taxon>Gossypium</taxon>
    </lineage>
</organism>
<keyword evidence="1" id="KW-1133">Transmembrane helix</keyword>
<accession>A0A0B0MCT6</accession>
<dbReference type="Proteomes" id="UP000032142">
    <property type="component" value="Unassembled WGS sequence"/>
</dbReference>
<name>A0A0B0MCT6_GOSAR</name>
<evidence type="ECO:0000256" key="1">
    <source>
        <dbReference type="SAM" id="Phobius"/>
    </source>
</evidence>
<proteinExistence type="predicted"/>
<gene>
    <name evidence="3" type="ORF">F383_10157</name>
    <name evidence="2" type="ORF">F383_10845</name>
</gene>